<dbReference type="GO" id="GO:0004122">
    <property type="term" value="F:cystathionine beta-synthase activity"/>
    <property type="evidence" value="ECO:0007669"/>
    <property type="project" value="UniProtKB-UniRule"/>
</dbReference>
<dbReference type="NCBIfam" id="TIGR01137">
    <property type="entry name" value="cysta_beta"/>
    <property type="match status" value="1"/>
</dbReference>
<evidence type="ECO:0000259" key="12">
    <source>
        <dbReference type="PROSITE" id="PS51371"/>
    </source>
</evidence>
<dbReference type="Pfam" id="PF00291">
    <property type="entry name" value="PALP"/>
    <property type="match status" value="1"/>
</dbReference>
<organism evidence="13 14">
    <name type="scientific">Echinicola pacifica</name>
    <dbReference type="NCBI Taxonomy" id="346377"/>
    <lineage>
        <taxon>Bacteria</taxon>
        <taxon>Pseudomonadati</taxon>
        <taxon>Bacteroidota</taxon>
        <taxon>Cytophagia</taxon>
        <taxon>Cytophagales</taxon>
        <taxon>Cyclobacteriaceae</taxon>
        <taxon>Echinicola</taxon>
    </lineage>
</organism>
<reference evidence="13" key="1">
    <citation type="journal article" date="2014" name="Int. J. Syst. Evol. Microbiol.">
        <title>Complete genome sequence of Corynebacterium casei LMG S-19264T (=DSM 44701T), isolated from a smear-ripened cheese.</title>
        <authorList>
            <consortium name="US DOE Joint Genome Institute (JGI-PGF)"/>
            <person name="Walter F."/>
            <person name="Albersmeier A."/>
            <person name="Kalinowski J."/>
            <person name="Ruckert C."/>
        </authorList>
    </citation>
    <scope>NUCLEOTIDE SEQUENCE</scope>
    <source>
        <strain evidence="13">KCTC 12368</strain>
    </source>
</reference>
<dbReference type="SUPFAM" id="SSF54631">
    <property type="entry name" value="CBS-domain pair"/>
    <property type="match status" value="1"/>
</dbReference>
<dbReference type="InterPro" id="IPR050214">
    <property type="entry name" value="Cys_Synth/Cystath_Beta-Synth"/>
</dbReference>
<gene>
    <name evidence="13" type="ORF">GCM10007049_36190</name>
</gene>
<evidence type="ECO:0000256" key="2">
    <source>
        <dbReference type="ARBA" id="ARBA00005003"/>
    </source>
</evidence>
<dbReference type="Pfam" id="PF00571">
    <property type="entry name" value="CBS"/>
    <property type="match status" value="1"/>
</dbReference>
<dbReference type="InterPro" id="IPR000644">
    <property type="entry name" value="CBS_dom"/>
</dbReference>
<dbReference type="InterPro" id="IPR001926">
    <property type="entry name" value="TrpB-like_PALP"/>
</dbReference>
<dbReference type="GO" id="GO:0005737">
    <property type="term" value="C:cytoplasm"/>
    <property type="evidence" value="ECO:0007669"/>
    <property type="project" value="InterPro"/>
</dbReference>
<dbReference type="SMART" id="SM00116">
    <property type="entry name" value="CBS"/>
    <property type="match status" value="1"/>
</dbReference>
<reference evidence="13" key="2">
    <citation type="submission" date="2020-09" db="EMBL/GenBank/DDBJ databases">
        <authorList>
            <person name="Sun Q."/>
            <person name="Kim S."/>
        </authorList>
    </citation>
    <scope>NUCLEOTIDE SEQUENCE</scope>
    <source>
        <strain evidence="13">KCTC 12368</strain>
    </source>
</reference>
<evidence type="ECO:0000313" key="13">
    <source>
        <dbReference type="EMBL" id="GGZ39613.1"/>
    </source>
</evidence>
<dbReference type="InterPro" id="IPR005857">
    <property type="entry name" value="Cysta_beta_synth"/>
</dbReference>
<proteinExistence type="inferred from homology"/>
<dbReference type="GO" id="GO:0006535">
    <property type="term" value="P:cysteine biosynthetic process from serine"/>
    <property type="evidence" value="ECO:0007669"/>
    <property type="project" value="InterPro"/>
</dbReference>
<dbReference type="PANTHER" id="PTHR10314">
    <property type="entry name" value="CYSTATHIONINE BETA-SYNTHASE"/>
    <property type="match status" value="1"/>
</dbReference>
<dbReference type="Proteomes" id="UP000619457">
    <property type="component" value="Unassembled WGS sequence"/>
</dbReference>
<dbReference type="FunFam" id="3.40.50.1100:FF:000003">
    <property type="entry name" value="Cystathionine beta-synthase"/>
    <property type="match status" value="1"/>
</dbReference>
<dbReference type="RefSeq" id="WP_018476077.1">
    <property type="nucleotide sequence ID" value="NZ_BMWX01000009.1"/>
</dbReference>
<keyword evidence="7" id="KW-0456">Lyase</keyword>
<dbReference type="SUPFAM" id="SSF53686">
    <property type="entry name" value="Tryptophan synthase beta subunit-like PLP-dependent enzymes"/>
    <property type="match status" value="1"/>
</dbReference>
<feature type="domain" description="CBS" evidence="12">
    <location>
        <begin position="339"/>
        <end position="397"/>
    </location>
</feature>
<evidence type="ECO:0000256" key="7">
    <source>
        <dbReference type="ARBA" id="ARBA00023239"/>
    </source>
</evidence>
<evidence type="ECO:0000256" key="8">
    <source>
        <dbReference type="ARBA" id="ARBA00026192"/>
    </source>
</evidence>
<dbReference type="PROSITE" id="PS00901">
    <property type="entry name" value="CYS_SYNTHASE"/>
    <property type="match status" value="1"/>
</dbReference>
<dbReference type="FunFam" id="3.40.50.1100:FF:000118">
    <property type="entry name" value="Related to CYS4-cystathionine beta-synthase"/>
    <property type="match status" value="1"/>
</dbReference>
<evidence type="ECO:0000256" key="3">
    <source>
        <dbReference type="ARBA" id="ARBA00007103"/>
    </source>
</evidence>
<evidence type="ECO:0000256" key="4">
    <source>
        <dbReference type="ARBA" id="ARBA00012041"/>
    </source>
</evidence>
<dbReference type="CDD" id="cd01561">
    <property type="entry name" value="CBS_like"/>
    <property type="match status" value="1"/>
</dbReference>
<dbReference type="AlphaFoldDB" id="A0A918QB21"/>
<dbReference type="GO" id="GO:0019343">
    <property type="term" value="P:cysteine biosynthetic process via cystathionine"/>
    <property type="evidence" value="ECO:0007669"/>
    <property type="project" value="InterPro"/>
</dbReference>
<evidence type="ECO:0000256" key="6">
    <source>
        <dbReference type="ARBA" id="ARBA00023122"/>
    </source>
</evidence>
<dbReference type="InterPro" id="IPR036052">
    <property type="entry name" value="TrpB-like_PALP_sf"/>
</dbReference>
<dbReference type="EC" id="4.2.1.22" evidence="4 10"/>
<dbReference type="Gene3D" id="3.10.580.10">
    <property type="entry name" value="CBS-domain"/>
    <property type="match status" value="1"/>
</dbReference>
<dbReference type="Gene3D" id="3.40.50.1100">
    <property type="match status" value="2"/>
</dbReference>
<evidence type="ECO:0000256" key="10">
    <source>
        <dbReference type="NCBIfam" id="TIGR01137"/>
    </source>
</evidence>
<keyword evidence="14" id="KW-1185">Reference proteome</keyword>
<evidence type="ECO:0000313" key="14">
    <source>
        <dbReference type="Proteomes" id="UP000619457"/>
    </source>
</evidence>
<comment type="caution">
    <text evidence="13">The sequence shown here is derived from an EMBL/GenBank/DDBJ whole genome shotgun (WGS) entry which is preliminary data.</text>
</comment>
<name>A0A918QB21_9BACT</name>
<comment type="pathway">
    <text evidence="2">Amino-acid biosynthesis; L-cysteine biosynthesis; L-cysteine from L-homocysteine and L-serine: step 1/2.</text>
</comment>
<dbReference type="EMBL" id="BMWX01000009">
    <property type="protein sequence ID" value="GGZ39613.1"/>
    <property type="molecule type" value="Genomic_DNA"/>
</dbReference>
<evidence type="ECO:0000256" key="1">
    <source>
        <dbReference type="ARBA" id="ARBA00001933"/>
    </source>
</evidence>
<evidence type="ECO:0000256" key="9">
    <source>
        <dbReference type="ARBA" id="ARBA00047490"/>
    </source>
</evidence>
<keyword evidence="5" id="KW-0663">Pyridoxal phosphate</keyword>
<evidence type="ECO:0000256" key="11">
    <source>
        <dbReference type="PROSITE-ProRule" id="PRU00703"/>
    </source>
</evidence>
<evidence type="ECO:0000256" key="5">
    <source>
        <dbReference type="ARBA" id="ARBA00022898"/>
    </source>
</evidence>
<sequence length="456" mass="50273">MIYNSIIETIGNTPLVRLNKLNKGIKGDILVKVEYFNPGNSVKDRMAIKMVEDAEKEGLLKPGGTIIEGTSGNTGMGLALAAIAKGYKCIFTMADKQSKEKIDVLKAVGAEVIVCPTNVSPDDPRSYYSVARKLNEDIPNSFYPNQYDNQSNWKAHYETTGPEIWKDTEGKITHFAAGVGTGGTMSGTAKYLKEQNSEVVSVGIDTYGSVFKKYKETGEFDEDEVYPYLTEGIGEDILPANVDFSVIDEFIKVTDKDSAVMTRRLSREEGLFVGWSCGSAVHGALEYARQHLREGDVMVILLPDHGTRYLGKVYNDDWMKNHGFLEDSSFGTARDIISARQGGYQLVVAQKGQSVKSAIEQMNEKSVSQIPVVEEGQVVGSITDTKLLSKIISNPELKDAKVEEVMEDSMKFVALDSTLDVLSSMVDKEKAVLVRDDLHQIHIITKHDILEAITNS</sequence>
<dbReference type="PROSITE" id="PS51371">
    <property type="entry name" value="CBS"/>
    <property type="match status" value="1"/>
</dbReference>
<comment type="similarity">
    <text evidence="3">Belongs to the cysteine synthase/cystathionine beta-synthase family.</text>
</comment>
<dbReference type="GO" id="GO:0016765">
    <property type="term" value="F:transferase activity, transferring alkyl or aryl (other than methyl) groups"/>
    <property type="evidence" value="ECO:0007669"/>
    <property type="project" value="UniProtKB-ARBA"/>
</dbReference>
<keyword evidence="6 11" id="KW-0129">CBS domain</keyword>
<dbReference type="InterPro" id="IPR046342">
    <property type="entry name" value="CBS_dom_sf"/>
</dbReference>
<comment type="catalytic activity">
    <reaction evidence="9">
        <text>L-homocysteine + L-serine = L,L-cystathionine + H2O</text>
        <dbReference type="Rhea" id="RHEA:10112"/>
        <dbReference type="ChEBI" id="CHEBI:15377"/>
        <dbReference type="ChEBI" id="CHEBI:33384"/>
        <dbReference type="ChEBI" id="CHEBI:58161"/>
        <dbReference type="ChEBI" id="CHEBI:58199"/>
        <dbReference type="EC" id="4.2.1.22"/>
    </reaction>
</comment>
<dbReference type="InterPro" id="IPR001216">
    <property type="entry name" value="P-phosphate_BS"/>
</dbReference>
<comment type="cofactor">
    <cofactor evidence="1">
        <name>pyridoxal 5'-phosphate</name>
        <dbReference type="ChEBI" id="CHEBI:597326"/>
    </cofactor>
</comment>
<protein>
    <recommendedName>
        <fullName evidence="8 10">Cystathionine beta-synthase</fullName>
        <ecNumber evidence="4 10">4.2.1.22</ecNumber>
    </recommendedName>
</protein>
<accession>A0A918QB21</accession>